<name>A0ABV1FRB2_9BACT</name>
<dbReference type="SMART" id="SM00671">
    <property type="entry name" value="SEL1"/>
    <property type="match status" value="2"/>
</dbReference>
<evidence type="ECO:0000313" key="1">
    <source>
        <dbReference type="EMBL" id="MEQ2486950.1"/>
    </source>
</evidence>
<dbReference type="SUPFAM" id="SSF81901">
    <property type="entry name" value="HCP-like"/>
    <property type="match status" value="1"/>
</dbReference>
<organism evidence="1 2">
    <name type="scientific">Hallella faecis</name>
    <dbReference type="NCBI Taxonomy" id="2841596"/>
    <lineage>
        <taxon>Bacteria</taxon>
        <taxon>Pseudomonadati</taxon>
        <taxon>Bacteroidota</taxon>
        <taxon>Bacteroidia</taxon>
        <taxon>Bacteroidales</taxon>
        <taxon>Prevotellaceae</taxon>
        <taxon>Hallella</taxon>
    </lineage>
</organism>
<dbReference type="Proteomes" id="UP001487296">
    <property type="component" value="Unassembled WGS sequence"/>
</dbReference>
<accession>A0ABV1FRB2</accession>
<keyword evidence="2" id="KW-1185">Reference proteome</keyword>
<evidence type="ECO:0008006" key="3">
    <source>
        <dbReference type="Google" id="ProtNLM"/>
    </source>
</evidence>
<dbReference type="InterPro" id="IPR011990">
    <property type="entry name" value="TPR-like_helical_dom_sf"/>
</dbReference>
<dbReference type="InterPro" id="IPR006597">
    <property type="entry name" value="Sel1-like"/>
</dbReference>
<sequence length="310" mass="35050">MIHLGNEKFCCNIGFLKVNAMLSKTKQNIMMKNWCIYMMMLLFFTSCSEQQIIEETASSTKLTEHKSMTDAPQDTIMSLLYQARWGDGSAYLKLADCYRDGIGVKKDFFGMITMAHMAEGRGAINRIDDYIYGLPDGNDYKTLFLLMDGYKSYIQKDPDSIEHVLRASDSPEAKTLLGMITVDQGDTISGMNMIKEAANQGCSLAELLLTIPDWEGRLRADATKLGIIAHRVPLAYLILGDLYYEPDDNGKSNKQLAVEYYMKAEEHAVLDRHGAERVLDYYRNGGNVQLTEDDVKRLELIVQPKDVETE</sequence>
<dbReference type="Gene3D" id="1.25.40.10">
    <property type="entry name" value="Tetratricopeptide repeat domain"/>
    <property type="match status" value="1"/>
</dbReference>
<comment type="caution">
    <text evidence="1">The sequence shown here is derived from an EMBL/GenBank/DDBJ whole genome shotgun (WGS) entry which is preliminary data.</text>
</comment>
<protein>
    <recommendedName>
        <fullName evidence="3">Sel1 repeat family protein</fullName>
    </recommendedName>
</protein>
<evidence type="ECO:0000313" key="2">
    <source>
        <dbReference type="Proteomes" id="UP001487296"/>
    </source>
</evidence>
<gene>
    <name evidence="1" type="ORF">AAAT34_07760</name>
</gene>
<reference evidence="1 2" key="1">
    <citation type="submission" date="2024-04" db="EMBL/GenBank/DDBJ databases">
        <title>Human intestinal bacterial collection.</title>
        <authorList>
            <person name="Pauvert C."/>
            <person name="Hitch T.C.A."/>
            <person name="Clavel T."/>
        </authorList>
    </citation>
    <scope>NUCLEOTIDE SEQUENCE [LARGE SCALE GENOMIC DNA]</scope>
    <source>
        <strain evidence="1 2">CLA-AA-H145</strain>
    </source>
</reference>
<proteinExistence type="predicted"/>
<dbReference type="EMBL" id="JBBNFP010000028">
    <property type="protein sequence ID" value="MEQ2486950.1"/>
    <property type="molecule type" value="Genomic_DNA"/>
</dbReference>